<organism evidence="5 6">
    <name type="scientific">Candidatus Nephthysia bennettiae</name>
    <dbReference type="NCBI Taxonomy" id="3127016"/>
    <lineage>
        <taxon>Bacteria</taxon>
        <taxon>Bacillati</taxon>
        <taxon>Candidatus Dormiibacterota</taxon>
        <taxon>Candidatus Dormibacteria</taxon>
        <taxon>Candidatus Dormibacterales</taxon>
        <taxon>Candidatus Dormibacteraceae</taxon>
        <taxon>Candidatus Nephthysia</taxon>
    </lineage>
</organism>
<dbReference type="InterPro" id="IPR028082">
    <property type="entry name" value="Peripla_BP_I"/>
</dbReference>
<evidence type="ECO:0000259" key="4">
    <source>
        <dbReference type="PROSITE" id="PS50932"/>
    </source>
</evidence>
<evidence type="ECO:0000256" key="3">
    <source>
        <dbReference type="ARBA" id="ARBA00023163"/>
    </source>
</evidence>
<dbReference type="Gene3D" id="1.10.260.40">
    <property type="entry name" value="lambda repressor-like DNA-binding domains"/>
    <property type="match status" value="1"/>
</dbReference>
<dbReference type="PROSITE" id="PS50932">
    <property type="entry name" value="HTH_LACI_2"/>
    <property type="match status" value="1"/>
</dbReference>
<dbReference type="GO" id="GO:0006355">
    <property type="term" value="P:regulation of DNA-templated transcription"/>
    <property type="evidence" value="ECO:0007669"/>
    <property type="project" value="UniProtKB-ARBA"/>
</dbReference>
<dbReference type="PANTHER" id="PTHR30146">
    <property type="entry name" value="LACI-RELATED TRANSCRIPTIONAL REPRESSOR"/>
    <property type="match status" value="1"/>
</dbReference>
<dbReference type="PANTHER" id="PTHR30146:SF109">
    <property type="entry name" value="HTH-TYPE TRANSCRIPTIONAL REGULATOR GALS"/>
    <property type="match status" value="1"/>
</dbReference>
<dbReference type="InterPro" id="IPR046335">
    <property type="entry name" value="LacI/GalR-like_sensor"/>
</dbReference>
<dbReference type="InterPro" id="IPR010982">
    <property type="entry name" value="Lambda_DNA-bd_dom_sf"/>
</dbReference>
<dbReference type="SMART" id="SM00354">
    <property type="entry name" value="HTH_LACI"/>
    <property type="match status" value="1"/>
</dbReference>
<gene>
    <name evidence="5" type="ORF">JF922_10010</name>
</gene>
<dbReference type="EMBL" id="JAEKNR010000106">
    <property type="protein sequence ID" value="MBJ7598405.1"/>
    <property type="molecule type" value="Genomic_DNA"/>
</dbReference>
<keyword evidence="1" id="KW-0805">Transcription regulation</keyword>
<keyword evidence="2 5" id="KW-0238">DNA-binding</keyword>
<dbReference type="AlphaFoldDB" id="A0A934K4R2"/>
<keyword evidence="6" id="KW-1185">Reference proteome</keyword>
<dbReference type="InterPro" id="IPR000843">
    <property type="entry name" value="HTH_LacI"/>
</dbReference>
<dbReference type="GO" id="GO:0003677">
    <property type="term" value="F:DNA binding"/>
    <property type="evidence" value="ECO:0007669"/>
    <property type="project" value="UniProtKB-KW"/>
</dbReference>
<sequence length="341" mass="37039">MATVTLKDVARVAGIHYSTASRALDPTKRSLVNAATAARVQEVAESLGYRQHLVARSLRQGRTNTVGIVVPDLDNPSWAPVLHGLTGALDESGYLVLVSETLEDPRRYRRLLEKFAAWRVDAIISAASRLSDAQYLREFSRHGLPLLLMIRTLPSHEFVNINDNSAHGGSVAAEHLVQLGHQLLAELQGPVDIQQCRDRSRGFCEEAERHGARVLDFPENAEVTTHGEGRRLMNQLLDSAGDAVTAVFAHNDLMAVGALDALTERGLRCPRDISIIGYNDAPLVDHLTPPLSTIRLPAMELGTLAGESVIKLIERAELPPASASVTPHLVVRGSTGPPRKV</sequence>
<dbReference type="RefSeq" id="WP_338201378.1">
    <property type="nucleotide sequence ID" value="NZ_JAEKNR010000106.1"/>
</dbReference>
<comment type="caution">
    <text evidence="5">The sequence shown here is derived from an EMBL/GenBank/DDBJ whole genome shotgun (WGS) entry which is preliminary data.</text>
</comment>
<reference evidence="5" key="1">
    <citation type="submission" date="2020-10" db="EMBL/GenBank/DDBJ databases">
        <title>Ca. Dormibacterota MAGs.</title>
        <authorList>
            <person name="Montgomery K."/>
        </authorList>
    </citation>
    <scope>NUCLEOTIDE SEQUENCE [LARGE SCALE GENOMIC DNA]</scope>
    <source>
        <strain evidence="5">SC8812_S17_10</strain>
    </source>
</reference>
<feature type="domain" description="HTH lacI-type" evidence="4">
    <location>
        <begin position="4"/>
        <end position="60"/>
    </location>
</feature>
<dbReference type="Pfam" id="PF00356">
    <property type="entry name" value="LacI"/>
    <property type="match status" value="1"/>
</dbReference>
<dbReference type="Pfam" id="PF13377">
    <property type="entry name" value="Peripla_BP_3"/>
    <property type="match status" value="1"/>
</dbReference>
<evidence type="ECO:0000313" key="5">
    <source>
        <dbReference type="EMBL" id="MBJ7598405.1"/>
    </source>
</evidence>
<dbReference type="SUPFAM" id="SSF53822">
    <property type="entry name" value="Periplasmic binding protein-like I"/>
    <property type="match status" value="1"/>
</dbReference>
<dbReference type="CDD" id="cd01392">
    <property type="entry name" value="HTH_LacI"/>
    <property type="match status" value="1"/>
</dbReference>
<proteinExistence type="predicted"/>
<name>A0A934K4R2_9BACT</name>
<dbReference type="Proteomes" id="UP000612893">
    <property type="component" value="Unassembled WGS sequence"/>
</dbReference>
<evidence type="ECO:0000256" key="2">
    <source>
        <dbReference type="ARBA" id="ARBA00023125"/>
    </source>
</evidence>
<evidence type="ECO:0000256" key="1">
    <source>
        <dbReference type="ARBA" id="ARBA00023015"/>
    </source>
</evidence>
<keyword evidence="3" id="KW-0804">Transcription</keyword>
<evidence type="ECO:0000313" key="6">
    <source>
        <dbReference type="Proteomes" id="UP000612893"/>
    </source>
</evidence>
<protein>
    <submittedName>
        <fullName evidence="5">LacI family DNA-binding transcriptional regulator</fullName>
    </submittedName>
</protein>
<dbReference type="SUPFAM" id="SSF47413">
    <property type="entry name" value="lambda repressor-like DNA-binding domains"/>
    <property type="match status" value="1"/>
</dbReference>
<dbReference type="Gene3D" id="3.40.50.2300">
    <property type="match status" value="2"/>
</dbReference>
<dbReference type="CDD" id="cd06267">
    <property type="entry name" value="PBP1_LacI_sugar_binding-like"/>
    <property type="match status" value="1"/>
</dbReference>
<accession>A0A934K4R2</accession>